<protein>
    <submittedName>
        <fullName evidence="1">Uncharacterized protein</fullName>
    </submittedName>
</protein>
<reference evidence="1" key="1">
    <citation type="journal article" date="2021" name="New Phytol.">
        <title>Evolutionary innovations through gain and loss of genes in the ectomycorrhizal Boletales.</title>
        <authorList>
            <person name="Wu G."/>
            <person name="Miyauchi S."/>
            <person name="Morin E."/>
            <person name="Kuo A."/>
            <person name="Drula E."/>
            <person name="Varga T."/>
            <person name="Kohler A."/>
            <person name="Feng B."/>
            <person name="Cao Y."/>
            <person name="Lipzen A."/>
            <person name="Daum C."/>
            <person name="Hundley H."/>
            <person name="Pangilinan J."/>
            <person name="Johnson J."/>
            <person name="Barry K."/>
            <person name="LaButti K."/>
            <person name="Ng V."/>
            <person name="Ahrendt S."/>
            <person name="Min B."/>
            <person name="Choi I.G."/>
            <person name="Park H."/>
            <person name="Plett J.M."/>
            <person name="Magnuson J."/>
            <person name="Spatafora J.W."/>
            <person name="Nagy L.G."/>
            <person name="Henrissat B."/>
            <person name="Grigoriev I.V."/>
            <person name="Yang Z.L."/>
            <person name="Xu J."/>
            <person name="Martin F.M."/>
        </authorList>
    </citation>
    <scope>NUCLEOTIDE SEQUENCE</scope>
    <source>
        <strain evidence="1">KUC20120723A-06</strain>
    </source>
</reference>
<keyword evidence="2" id="KW-1185">Reference proteome</keyword>
<evidence type="ECO:0000313" key="2">
    <source>
        <dbReference type="Proteomes" id="UP000790709"/>
    </source>
</evidence>
<accession>A0ACB8AX86</accession>
<dbReference type="Proteomes" id="UP000790709">
    <property type="component" value="Unassembled WGS sequence"/>
</dbReference>
<evidence type="ECO:0000313" key="1">
    <source>
        <dbReference type="EMBL" id="KAH7917584.1"/>
    </source>
</evidence>
<dbReference type="EMBL" id="MU267003">
    <property type="protein sequence ID" value="KAH7917584.1"/>
    <property type="molecule type" value="Genomic_DNA"/>
</dbReference>
<sequence>MSKAQQSGCGAASSKRNRANSTNSLHKDAAAVKQKKKPRNSDNGVQRDSRDPPPIPVTAAAEPRDASQWDLLMRLDSWQRPGLSVAEFKKLFKSCTCGLVMTERVFEGHECARILQPEEAGILVDLTVGKAKGSGPERVP</sequence>
<comment type="caution">
    <text evidence="1">The sequence shown here is derived from an EMBL/GenBank/DDBJ whole genome shotgun (WGS) entry which is preliminary data.</text>
</comment>
<name>A0ACB8AX86_9AGAM</name>
<organism evidence="1 2">
    <name type="scientific">Leucogyrophana mollusca</name>
    <dbReference type="NCBI Taxonomy" id="85980"/>
    <lineage>
        <taxon>Eukaryota</taxon>
        <taxon>Fungi</taxon>
        <taxon>Dikarya</taxon>
        <taxon>Basidiomycota</taxon>
        <taxon>Agaricomycotina</taxon>
        <taxon>Agaricomycetes</taxon>
        <taxon>Agaricomycetidae</taxon>
        <taxon>Boletales</taxon>
        <taxon>Boletales incertae sedis</taxon>
        <taxon>Leucogyrophana</taxon>
    </lineage>
</organism>
<proteinExistence type="predicted"/>
<gene>
    <name evidence="1" type="ORF">BV22DRAFT_1135289</name>
</gene>